<reference evidence="1" key="1">
    <citation type="submission" date="2014-11" db="EMBL/GenBank/DDBJ databases">
        <authorList>
            <person name="Amaro Gonzalez C."/>
        </authorList>
    </citation>
    <scope>NUCLEOTIDE SEQUENCE</scope>
</reference>
<organism evidence="1">
    <name type="scientific">Anguilla anguilla</name>
    <name type="common">European freshwater eel</name>
    <name type="synonym">Muraena anguilla</name>
    <dbReference type="NCBI Taxonomy" id="7936"/>
    <lineage>
        <taxon>Eukaryota</taxon>
        <taxon>Metazoa</taxon>
        <taxon>Chordata</taxon>
        <taxon>Craniata</taxon>
        <taxon>Vertebrata</taxon>
        <taxon>Euteleostomi</taxon>
        <taxon>Actinopterygii</taxon>
        <taxon>Neopterygii</taxon>
        <taxon>Teleostei</taxon>
        <taxon>Anguilliformes</taxon>
        <taxon>Anguillidae</taxon>
        <taxon>Anguilla</taxon>
    </lineage>
</organism>
<evidence type="ECO:0000313" key="1">
    <source>
        <dbReference type="EMBL" id="JAH43799.1"/>
    </source>
</evidence>
<proteinExistence type="predicted"/>
<dbReference type="AlphaFoldDB" id="A0A0E9SR33"/>
<accession>A0A0E9SR33</accession>
<sequence length="65" mass="7667">MEHHLGYLYLLPVSTMNTNSMPCFFFFVKLEINVNKHSVILNHVRNSSFKVKSFEVKRGEEVYSE</sequence>
<name>A0A0E9SR33_ANGAN</name>
<reference evidence="1" key="2">
    <citation type="journal article" date="2015" name="Fish Shellfish Immunol.">
        <title>Early steps in the European eel (Anguilla anguilla)-Vibrio vulnificus interaction in the gills: Role of the RtxA13 toxin.</title>
        <authorList>
            <person name="Callol A."/>
            <person name="Pajuelo D."/>
            <person name="Ebbesson L."/>
            <person name="Teles M."/>
            <person name="MacKenzie S."/>
            <person name="Amaro C."/>
        </authorList>
    </citation>
    <scope>NUCLEOTIDE SEQUENCE</scope>
</reference>
<protein>
    <submittedName>
        <fullName evidence="1">Uncharacterized protein</fullName>
    </submittedName>
</protein>
<dbReference type="EMBL" id="GBXM01064778">
    <property type="protein sequence ID" value="JAH43799.1"/>
    <property type="molecule type" value="Transcribed_RNA"/>
</dbReference>